<dbReference type="GO" id="GO:0030170">
    <property type="term" value="F:pyridoxal phosphate binding"/>
    <property type="evidence" value="ECO:0007669"/>
    <property type="project" value="UniProtKB-UniRule"/>
</dbReference>
<dbReference type="AlphaFoldDB" id="A0A4Q2T4R1"/>
<evidence type="ECO:0000313" key="7">
    <source>
        <dbReference type="Proteomes" id="UP000291101"/>
    </source>
</evidence>
<keyword evidence="2 5" id="KW-0378">Hydrolase</keyword>
<dbReference type="Pfam" id="PF22580">
    <property type="entry name" value="KYNU_C"/>
    <property type="match status" value="1"/>
</dbReference>
<comment type="function">
    <text evidence="5">Catalyzes the cleavage of L-kynurenine (L-Kyn) and L-3-hydroxykynurenine (L-3OHKyn) into anthranilic acid (AA) and 3-hydroxyanthranilic acid (3-OHAA), respectively.</text>
</comment>
<keyword evidence="7" id="KW-1185">Reference proteome</keyword>
<dbReference type="GO" id="GO:0019441">
    <property type="term" value="P:L-tryptophan catabolic process to kynurenine"/>
    <property type="evidence" value="ECO:0007669"/>
    <property type="project" value="TreeGrafter"/>
</dbReference>
<dbReference type="UniPathway" id="UPA00253">
    <property type="reaction ID" value="UER00329"/>
</dbReference>
<gene>
    <name evidence="6" type="primary">kynU</name>
    <name evidence="6" type="ORF">EUA94_07025</name>
</gene>
<dbReference type="InterPro" id="IPR015424">
    <property type="entry name" value="PyrdxlP-dep_Trfase"/>
</dbReference>
<comment type="catalytic activity">
    <reaction evidence="5">
        <text>3-hydroxy-L-kynurenine + H2O = 3-hydroxyanthranilate + L-alanine + H(+)</text>
        <dbReference type="Rhea" id="RHEA:25143"/>
        <dbReference type="ChEBI" id="CHEBI:15377"/>
        <dbReference type="ChEBI" id="CHEBI:15378"/>
        <dbReference type="ChEBI" id="CHEBI:36559"/>
        <dbReference type="ChEBI" id="CHEBI:57972"/>
        <dbReference type="ChEBI" id="CHEBI:58125"/>
        <dbReference type="EC" id="3.7.1.3"/>
    </reaction>
</comment>
<comment type="caution">
    <text evidence="6">The sequence shown here is derived from an EMBL/GenBank/DDBJ whole genome shotgun (WGS) entry which is preliminary data.</text>
</comment>
<dbReference type="EC" id="3.7.1.3" evidence="4 5"/>
<dbReference type="PIRSF" id="PIRSF038800">
    <property type="entry name" value="KYNU"/>
    <property type="match status" value="1"/>
</dbReference>
<evidence type="ECO:0000256" key="4">
    <source>
        <dbReference type="NCBIfam" id="TIGR01814"/>
    </source>
</evidence>
<dbReference type="GO" id="GO:0005737">
    <property type="term" value="C:cytoplasm"/>
    <property type="evidence" value="ECO:0007669"/>
    <property type="project" value="UniProtKB-UniRule"/>
</dbReference>
<dbReference type="InterPro" id="IPR010111">
    <property type="entry name" value="Kynureninase"/>
</dbReference>
<dbReference type="UniPathway" id="UPA00334">
    <property type="reaction ID" value="UER00455"/>
</dbReference>
<proteinExistence type="inferred from homology"/>
<dbReference type="GO" id="GO:0030429">
    <property type="term" value="F:kynureninase activity"/>
    <property type="evidence" value="ECO:0007669"/>
    <property type="project" value="UniProtKB-UniRule"/>
</dbReference>
<comment type="subunit">
    <text evidence="5">Homodimer.</text>
</comment>
<dbReference type="SUPFAM" id="SSF53383">
    <property type="entry name" value="PLP-dependent transferases"/>
    <property type="match status" value="1"/>
</dbReference>
<evidence type="ECO:0000256" key="2">
    <source>
        <dbReference type="ARBA" id="ARBA00022801"/>
    </source>
</evidence>
<reference evidence="6 7" key="1">
    <citation type="submission" date="2019-01" db="EMBL/GenBank/DDBJ databases">
        <title>Novel species of Nocardioides.</title>
        <authorList>
            <person name="Liu Q."/>
            <person name="X Y.-H."/>
        </authorList>
    </citation>
    <scope>NUCLEOTIDE SEQUENCE [LARGE SCALE GENOMIC DNA]</scope>
    <source>
        <strain evidence="6 7">HLT2-9</strain>
    </source>
</reference>
<comment type="cofactor">
    <cofactor evidence="5">
        <name>pyridoxal 5'-phosphate</name>
        <dbReference type="ChEBI" id="CHEBI:597326"/>
    </cofactor>
</comment>
<organism evidence="6 7">
    <name type="scientific">Nocardioides zhouii</name>
    <dbReference type="NCBI Taxonomy" id="1168729"/>
    <lineage>
        <taxon>Bacteria</taxon>
        <taxon>Bacillati</taxon>
        <taxon>Actinomycetota</taxon>
        <taxon>Actinomycetes</taxon>
        <taxon>Propionibacteriales</taxon>
        <taxon>Nocardioidaceae</taxon>
        <taxon>Nocardioides</taxon>
    </lineage>
</organism>
<dbReference type="Gene3D" id="3.40.640.10">
    <property type="entry name" value="Type I PLP-dependent aspartate aminotransferase-like (Major domain)"/>
    <property type="match status" value="1"/>
</dbReference>
<evidence type="ECO:0000256" key="3">
    <source>
        <dbReference type="ARBA" id="ARBA00022898"/>
    </source>
</evidence>
<evidence type="ECO:0000256" key="5">
    <source>
        <dbReference type="PIRNR" id="PIRNR038800"/>
    </source>
</evidence>
<dbReference type="NCBIfam" id="TIGR01814">
    <property type="entry name" value="kynureninase"/>
    <property type="match status" value="1"/>
</dbReference>
<dbReference type="RefSeq" id="WP_129426054.1">
    <property type="nucleotide sequence ID" value="NZ_SDWV01000005.1"/>
</dbReference>
<accession>A0A4Q2T4R1</accession>
<dbReference type="OrthoDB" id="9812626at2"/>
<name>A0A4Q2T4R1_9ACTN</name>
<dbReference type="InterPro" id="IPR015421">
    <property type="entry name" value="PyrdxlP-dep_Trfase_major"/>
</dbReference>
<evidence type="ECO:0000256" key="1">
    <source>
        <dbReference type="ARBA" id="ARBA00022642"/>
    </source>
</evidence>
<dbReference type="InterPro" id="IPR015422">
    <property type="entry name" value="PyrdxlP-dep_Trfase_small"/>
</dbReference>
<dbReference type="Proteomes" id="UP000291101">
    <property type="component" value="Unassembled WGS sequence"/>
</dbReference>
<evidence type="ECO:0000313" key="6">
    <source>
        <dbReference type="EMBL" id="RYC12973.1"/>
    </source>
</evidence>
<comment type="pathway">
    <text evidence="5">Cofactor biosynthesis; NAD(+) biosynthesis; quinolinate from L-kynurenine: step 2/3.</text>
</comment>
<keyword evidence="3 5" id="KW-0663">Pyridoxal phosphate</keyword>
<dbReference type="PANTHER" id="PTHR14084:SF0">
    <property type="entry name" value="KYNURENINASE"/>
    <property type="match status" value="1"/>
</dbReference>
<protein>
    <recommendedName>
        <fullName evidence="4 5">Kynureninase</fullName>
        <ecNumber evidence="4 5">3.7.1.3</ecNumber>
    </recommendedName>
</protein>
<comment type="catalytic activity">
    <reaction evidence="5">
        <text>L-kynurenine + H2O = anthranilate + L-alanine + H(+)</text>
        <dbReference type="Rhea" id="RHEA:16813"/>
        <dbReference type="ChEBI" id="CHEBI:15377"/>
        <dbReference type="ChEBI" id="CHEBI:15378"/>
        <dbReference type="ChEBI" id="CHEBI:16567"/>
        <dbReference type="ChEBI" id="CHEBI:57959"/>
        <dbReference type="ChEBI" id="CHEBI:57972"/>
        <dbReference type="EC" id="3.7.1.3"/>
    </reaction>
</comment>
<dbReference type="EMBL" id="SDWV01000005">
    <property type="protein sequence ID" value="RYC12973.1"/>
    <property type="molecule type" value="Genomic_DNA"/>
</dbReference>
<keyword evidence="1 5" id="KW-0662">Pyridine nucleotide biosynthesis</keyword>
<dbReference type="GO" id="GO:0043420">
    <property type="term" value="P:anthranilate metabolic process"/>
    <property type="evidence" value="ECO:0007669"/>
    <property type="project" value="TreeGrafter"/>
</dbReference>
<dbReference type="GO" id="GO:0009435">
    <property type="term" value="P:NAD+ biosynthetic process"/>
    <property type="evidence" value="ECO:0007669"/>
    <property type="project" value="UniProtKB-UniRule"/>
</dbReference>
<comment type="pathway">
    <text evidence="5">Amino-acid degradation; L-kynurenine degradation; L-alanine and anthranilate from L-kynurenine: step 1/1.</text>
</comment>
<dbReference type="GO" id="GO:0097053">
    <property type="term" value="P:L-kynurenine catabolic process"/>
    <property type="evidence" value="ECO:0007669"/>
    <property type="project" value="UniProtKB-UniPathway"/>
</dbReference>
<sequence length="406" mass="43488">MTIPIQSSAADLDAADPLAAFRGRFAGADTDLVYFDGNSLGRPVAAVAERLAAFVHDEWGGRLIRGWDERWMDLPTTLGDDLARICLGAAPGQTAIGDSTTVWLYKLMRAAVDHAVRTDPARTEIVIDTDNFPTDRYVAEGIAAERGLTLRWIEVDTSEGVTADQLRDVVGERTALVVLNHVAYRSAWLADAPALTRIAHDAGALVLWDLCHSAGAVPVALDEWDVDLAVGCSYKYLNGGPGSPAFGYVNARLQGDLTQPIQGWMGHADPFLMGPGYTPAAGIRRFISGTPPILGMVAMQSMLELLEQAGIEAVRAKSVALTSYAIELADATLPEVTLASPRDSALRGGHVTLHHGRMREVTARLWARDVIPDYRDPGGLRIGLSPLSTSFDEVERGLAAVAEALG</sequence>
<dbReference type="Gene3D" id="3.90.1150.10">
    <property type="entry name" value="Aspartate Aminotransferase, domain 1"/>
    <property type="match status" value="1"/>
</dbReference>
<dbReference type="PANTHER" id="PTHR14084">
    <property type="entry name" value="KYNURENINASE"/>
    <property type="match status" value="1"/>
</dbReference>
<comment type="similarity">
    <text evidence="5">Belongs to the kynureninase family.</text>
</comment>